<dbReference type="EMBL" id="CP000527">
    <property type="protein sequence ID" value="ABM28955.1"/>
    <property type="molecule type" value="Genomic_DNA"/>
</dbReference>
<keyword evidence="1" id="KW-0328">Glycosyltransferase</keyword>
<protein>
    <submittedName>
        <fullName evidence="3">Glycosyl transferase, family 9</fullName>
    </submittedName>
</protein>
<evidence type="ECO:0000256" key="2">
    <source>
        <dbReference type="ARBA" id="ARBA00022679"/>
    </source>
</evidence>
<dbReference type="RefSeq" id="WP_011792560.1">
    <property type="nucleotide sequence ID" value="NC_008751.1"/>
</dbReference>
<keyword evidence="2 3" id="KW-0808">Transferase</keyword>
<dbReference type="InterPro" id="IPR051199">
    <property type="entry name" value="LPS_LOS_Heptosyltrfase"/>
</dbReference>
<sequence length="344" mass="37997">MRRIGVWNTAFLGDAVLTLPLLQTLHRRFPDAEIHFWVRKGVGALFTAVPCLAAVHEFDKRGTQGGGGAVFGLGRALARQGFDIWVNAHTSLRSGLVARATGAPVRIGYDRPWYNRLLHTHVVDRRFDELDEIERLLQLVGPLAIEDRETWPELVLPAVARERAEAYWQRYVRGPVLGMHPGSVWATKRWTAAHFAEVARRAAAEGAQVMLFAGPGEETVARSVVAMAGLEGSPALLDMAGALSLVDLAAWLGRLDCYLSNDSGPMHIAWAQRTPVTAVFGPTVRRLGFYPRGEGTTVFEVDLDCRPCGLHGPQQCPLGHHRCMTDVTPDMVWPDIRRKLFGQS</sequence>
<dbReference type="InterPro" id="IPR002201">
    <property type="entry name" value="Glyco_trans_9"/>
</dbReference>
<name>A0A0H3A9F4_NITV4</name>
<evidence type="ECO:0000313" key="4">
    <source>
        <dbReference type="Proteomes" id="UP000009173"/>
    </source>
</evidence>
<evidence type="ECO:0000313" key="3">
    <source>
        <dbReference type="EMBL" id="ABM28955.1"/>
    </source>
</evidence>
<gene>
    <name evidence="3" type="ordered locus">Dvul_1939</name>
</gene>
<dbReference type="Gene3D" id="3.40.50.2000">
    <property type="entry name" value="Glycogen Phosphorylase B"/>
    <property type="match status" value="2"/>
</dbReference>
<dbReference type="GO" id="GO:0009244">
    <property type="term" value="P:lipopolysaccharide core region biosynthetic process"/>
    <property type="evidence" value="ECO:0007669"/>
    <property type="project" value="TreeGrafter"/>
</dbReference>
<dbReference type="GO" id="GO:0005829">
    <property type="term" value="C:cytosol"/>
    <property type="evidence" value="ECO:0007669"/>
    <property type="project" value="TreeGrafter"/>
</dbReference>
<dbReference type="PANTHER" id="PTHR30160:SF1">
    <property type="entry name" value="LIPOPOLYSACCHARIDE 1,2-N-ACETYLGLUCOSAMINETRANSFERASE-RELATED"/>
    <property type="match status" value="1"/>
</dbReference>
<dbReference type="SUPFAM" id="SSF53756">
    <property type="entry name" value="UDP-Glycosyltransferase/glycogen phosphorylase"/>
    <property type="match status" value="1"/>
</dbReference>
<organism evidence="3 4">
    <name type="scientific">Nitratidesulfovibrio vulgaris (strain DP4)</name>
    <name type="common">Desulfovibrio vulgaris</name>
    <dbReference type="NCBI Taxonomy" id="391774"/>
    <lineage>
        <taxon>Bacteria</taxon>
        <taxon>Pseudomonadati</taxon>
        <taxon>Thermodesulfobacteriota</taxon>
        <taxon>Desulfovibrionia</taxon>
        <taxon>Desulfovibrionales</taxon>
        <taxon>Desulfovibrionaceae</taxon>
        <taxon>Nitratidesulfovibrio</taxon>
    </lineage>
</organism>
<reference evidence="4" key="1">
    <citation type="journal article" date="2009" name="Environ. Microbiol.">
        <title>Contribution of mobile genetic elements to Desulfovibrio vulgaris genome plasticity.</title>
        <authorList>
            <person name="Walker C.B."/>
            <person name="Stolyar S."/>
            <person name="Chivian D."/>
            <person name="Pinel N."/>
            <person name="Gabster J.A."/>
            <person name="Dehal P.S."/>
            <person name="He Z."/>
            <person name="Yang Z.K."/>
            <person name="Yen H.C."/>
            <person name="Zhou J."/>
            <person name="Wall J.D."/>
            <person name="Hazen T.C."/>
            <person name="Arkin A.P."/>
            <person name="Stahl D.A."/>
        </authorList>
    </citation>
    <scope>NUCLEOTIDE SEQUENCE [LARGE SCALE GENOMIC DNA]</scope>
    <source>
        <strain evidence="4">DP4</strain>
    </source>
</reference>
<proteinExistence type="predicted"/>
<dbReference type="GO" id="GO:0008713">
    <property type="term" value="F:ADP-heptose-lipopolysaccharide heptosyltransferase activity"/>
    <property type="evidence" value="ECO:0007669"/>
    <property type="project" value="TreeGrafter"/>
</dbReference>
<dbReference type="AlphaFoldDB" id="A0A0H3A9F4"/>
<evidence type="ECO:0000256" key="1">
    <source>
        <dbReference type="ARBA" id="ARBA00022676"/>
    </source>
</evidence>
<dbReference type="HOGENOM" id="CLU_038371_3_0_7"/>
<dbReference type="Proteomes" id="UP000009173">
    <property type="component" value="Chromosome"/>
</dbReference>
<dbReference type="CDD" id="cd03789">
    <property type="entry name" value="GT9_LPS_heptosyltransferase"/>
    <property type="match status" value="1"/>
</dbReference>
<dbReference type="KEGG" id="dvl:Dvul_1939"/>
<dbReference type="PANTHER" id="PTHR30160">
    <property type="entry name" value="TETRAACYLDISACCHARIDE 4'-KINASE-RELATED"/>
    <property type="match status" value="1"/>
</dbReference>
<dbReference type="Pfam" id="PF01075">
    <property type="entry name" value="Glyco_transf_9"/>
    <property type="match status" value="1"/>
</dbReference>
<accession>A0A0H3A9F4</accession>